<sequence length="74" mass="8329">MPLSVLNGLFSGPRTACFGPRAFVLHRFLFIFGRYLCFITRKVTEGWEANNCLSNQLCPSGALRRPFFSLPGQC</sequence>
<accession>A0ACC0FDY9</accession>
<gene>
    <name evidence="1" type="ORF">LOK49_LG14G01521</name>
</gene>
<protein>
    <submittedName>
        <fullName evidence="1">Uncharacterized protein</fullName>
    </submittedName>
</protein>
<evidence type="ECO:0000313" key="1">
    <source>
        <dbReference type="EMBL" id="KAI7986793.1"/>
    </source>
</evidence>
<dbReference type="EMBL" id="CM045772">
    <property type="protein sequence ID" value="KAI7986793.1"/>
    <property type="molecule type" value="Genomic_DNA"/>
</dbReference>
<reference evidence="1 2" key="1">
    <citation type="journal article" date="2022" name="Plant J.">
        <title>Chromosome-level genome of Camellia lanceoleosa provides a valuable resource for understanding genome evolution and self-incompatibility.</title>
        <authorList>
            <person name="Gong W."/>
            <person name="Xiao S."/>
            <person name="Wang L."/>
            <person name="Liao Z."/>
            <person name="Chang Y."/>
            <person name="Mo W."/>
            <person name="Hu G."/>
            <person name="Li W."/>
            <person name="Zhao G."/>
            <person name="Zhu H."/>
            <person name="Hu X."/>
            <person name="Ji K."/>
            <person name="Xiang X."/>
            <person name="Song Q."/>
            <person name="Yuan D."/>
            <person name="Jin S."/>
            <person name="Zhang L."/>
        </authorList>
    </citation>
    <scope>NUCLEOTIDE SEQUENCE [LARGE SCALE GENOMIC DNA]</scope>
    <source>
        <strain evidence="1">SQ_2022a</strain>
    </source>
</reference>
<organism evidence="1 2">
    <name type="scientific">Camellia lanceoleosa</name>
    <dbReference type="NCBI Taxonomy" id="1840588"/>
    <lineage>
        <taxon>Eukaryota</taxon>
        <taxon>Viridiplantae</taxon>
        <taxon>Streptophyta</taxon>
        <taxon>Embryophyta</taxon>
        <taxon>Tracheophyta</taxon>
        <taxon>Spermatophyta</taxon>
        <taxon>Magnoliopsida</taxon>
        <taxon>eudicotyledons</taxon>
        <taxon>Gunneridae</taxon>
        <taxon>Pentapetalae</taxon>
        <taxon>asterids</taxon>
        <taxon>Ericales</taxon>
        <taxon>Theaceae</taxon>
        <taxon>Camellia</taxon>
    </lineage>
</organism>
<name>A0ACC0FDY9_9ERIC</name>
<comment type="caution">
    <text evidence="1">The sequence shown here is derived from an EMBL/GenBank/DDBJ whole genome shotgun (WGS) entry which is preliminary data.</text>
</comment>
<evidence type="ECO:0000313" key="2">
    <source>
        <dbReference type="Proteomes" id="UP001060215"/>
    </source>
</evidence>
<dbReference type="Proteomes" id="UP001060215">
    <property type="component" value="Chromosome 15"/>
</dbReference>
<proteinExistence type="predicted"/>
<keyword evidence="2" id="KW-1185">Reference proteome</keyword>